<accession>A0A926GIU5</accession>
<comment type="caution">
    <text evidence="2">The sequence shown here is derived from an EMBL/GenBank/DDBJ whole genome shotgun (WGS) entry which is preliminary data.</text>
</comment>
<gene>
    <name evidence="2" type="ORF">H4P12_15280</name>
</gene>
<evidence type="ECO:0000313" key="3">
    <source>
        <dbReference type="Proteomes" id="UP000608594"/>
    </source>
</evidence>
<dbReference type="InterPro" id="IPR009506">
    <property type="entry name" value="YjiS-like"/>
</dbReference>
<dbReference type="Proteomes" id="UP000608594">
    <property type="component" value="Unassembled WGS sequence"/>
</dbReference>
<evidence type="ECO:0000259" key="1">
    <source>
        <dbReference type="Pfam" id="PF06568"/>
    </source>
</evidence>
<sequence length="55" mass="6215">MTAIQRMQENRARRAVYRQTVRELSALTNRDLNDLGINRSMIHGLAQEAAFGAAK</sequence>
<reference evidence="2" key="1">
    <citation type="submission" date="2020-08" db="EMBL/GenBank/DDBJ databases">
        <title>Paracoccus amoyensis sp. nov., isolated from the surface seawater at coast of Xiamen, Fujian.</title>
        <authorList>
            <person name="Lyu L."/>
        </authorList>
    </citation>
    <scope>NUCLEOTIDE SEQUENCE</scope>
    <source>
        <strain evidence="2">11-3</strain>
    </source>
</reference>
<proteinExistence type="predicted"/>
<dbReference type="AlphaFoldDB" id="A0A926GIU5"/>
<dbReference type="Pfam" id="PF06568">
    <property type="entry name" value="YjiS-like"/>
    <property type="match status" value="1"/>
</dbReference>
<keyword evidence="3" id="KW-1185">Reference proteome</keyword>
<protein>
    <submittedName>
        <fullName evidence="2">DUF1127 domain-containing protein</fullName>
    </submittedName>
</protein>
<evidence type="ECO:0000313" key="2">
    <source>
        <dbReference type="EMBL" id="MBC9248039.1"/>
    </source>
</evidence>
<name>A0A926GIU5_9RHOB</name>
<feature type="domain" description="YjiS-like" evidence="1">
    <location>
        <begin position="11"/>
        <end position="43"/>
    </location>
</feature>
<organism evidence="2 3">
    <name type="scientific">Paracoccus amoyensis</name>
    <dbReference type="NCBI Taxonomy" id="2760093"/>
    <lineage>
        <taxon>Bacteria</taxon>
        <taxon>Pseudomonadati</taxon>
        <taxon>Pseudomonadota</taxon>
        <taxon>Alphaproteobacteria</taxon>
        <taxon>Rhodobacterales</taxon>
        <taxon>Paracoccaceae</taxon>
        <taxon>Paracoccus</taxon>
    </lineage>
</organism>
<dbReference type="EMBL" id="JACOQL010000004">
    <property type="protein sequence ID" value="MBC9248039.1"/>
    <property type="molecule type" value="Genomic_DNA"/>
</dbReference>